<evidence type="ECO:0000259" key="4">
    <source>
        <dbReference type="PROSITE" id="PS51379"/>
    </source>
</evidence>
<feature type="domain" description="4Fe-4S ferredoxin-type" evidence="4">
    <location>
        <begin position="6"/>
        <end position="35"/>
    </location>
</feature>
<organism evidence="5 6">
    <name type="scientific">Candidatus Magnetoglobus multicellularis str. Araruama</name>
    <dbReference type="NCBI Taxonomy" id="890399"/>
    <lineage>
        <taxon>Bacteria</taxon>
        <taxon>Pseudomonadati</taxon>
        <taxon>Thermodesulfobacteriota</taxon>
        <taxon>Desulfobacteria</taxon>
        <taxon>Desulfobacterales</taxon>
        <taxon>Desulfobacteraceae</taxon>
        <taxon>Candidatus Magnetoglobus</taxon>
    </lineage>
</organism>
<keyword evidence="2" id="KW-0408">Iron</keyword>
<dbReference type="AlphaFoldDB" id="A0A1V1PFA6"/>
<sequence>MIPNKVMTTIDPEKCIGCGLCISVCPSKTISIQDGKAVITGTESLQCGHCEAICPQDAIKVSALDATLICKTFEEDPHWLEFGKPDIKQLVQLMRSRRSCRNYEDKPVPLETLNDLVKIGISAPSGSNVQGWSFTVIPDRNALLTLGKYVMNYFKRLNRMAEIYPLRLLSYWFAKDELGQYYRNYYSRIAEAIDEFENQDIDRLFHGASAAILIGGNKLNGGSPQEDALLASQNILLAAHAMGLGTCLIGFAVEAMKRDSSIKQYLDIPQTEDIYAVIGIGFPKEKYQTVIRRKPVKIRYFHEKDK</sequence>
<evidence type="ECO:0000256" key="2">
    <source>
        <dbReference type="ARBA" id="ARBA00023004"/>
    </source>
</evidence>
<name>A0A1V1PFA6_9BACT</name>
<evidence type="ECO:0000313" key="6">
    <source>
        <dbReference type="Proteomes" id="UP000189670"/>
    </source>
</evidence>
<dbReference type="PROSITE" id="PS51379">
    <property type="entry name" value="4FE4S_FER_2"/>
    <property type="match status" value="2"/>
</dbReference>
<evidence type="ECO:0000313" key="5">
    <source>
        <dbReference type="EMBL" id="ETR73464.1"/>
    </source>
</evidence>
<dbReference type="InterPro" id="IPR029479">
    <property type="entry name" value="Nitroreductase"/>
</dbReference>
<dbReference type="InterPro" id="IPR017900">
    <property type="entry name" value="4Fe4S_Fe_S_CS"/>
</dbReference>
<dbReference type="GO" id="GO:0051536">
    <property type="term" value="F:iron-sulfur cluster binding"/>
    <property type="evidence" value="ECO:0007669"/>
    <property type="project" value="UniProtKB-KW"/>
</dbReference>
<comment type="caution">
    <text evidence="5">The sequence shown here is derived from an EMBL/GenBank/DDBJ whole genome shotgun (WGS) entry which is preliminary data.</text>
</comment>
<dbReference type="EMBL" id="ATBP01000058">
    <property type="protein sequence ID" value="ETR73464.1"/>
    <property type="molecule type" value="Genomic_DNA"/>
</dbReference>
<dbReference type="SUPFAM" id="SSF55469">
    <property type="entry name" value="FMN-dependent nitroreductase-like"/>
    <property type="match status" value="1"/>
</dbReference>
<dbReference type="GO" id="GO:0046872">
    <property type="term" value="F:metal ion binding"/>
    <property type="evidence" value="ECO:0007669"/>
    <property type="project" value="UniProtKB-KW"/>
</dbReference>
<protein>
    <submittedName>
        <fullName evidence="5">Nitroreductase family protein</fullName>
    </submittedName>
</protein>
<gene>
    <name evidence="5" type="ORF">OMM_00942</name>
</gene>
<accession>A0A1V1PFA6</accession>
<keyword evidence="1" id="KW-0479">Metal-binding</keyword>
<dbReference type="PROSITE" id="PS00198">
    <property type="entry name" value="4FE4S_FER_1"/>
    <property type="match status" value="1"/>
</dbReference>
<dbReference type="Pfam" id="PF00881">
    <property type="entry name" value="Nitroreductase"/>
    <property type="match status" value="1"/>
</dbReference>
<dbReference type="SUPFAM" id="SSF54862">
    <property type="entry name" value="4Fe-4S ferredoxins"/>
    <property type="match status" value="1"/>
</dbReference>
<dbReference type="PANTHER" id="PTHR23026">
    <property type="entry name" value="NADPH NITROREDUCTASE"/>
    <property type="match status" value="1"/>
</dbReference>
<keyword evidence="3" id="KW-0411">Iron-sulfur</keyword>
<proteinExistence type="predicted"/>
<dbReference type="InterPro" id="IPR017896">
    <property type="entry name" value="4Fe4S_Fe-S-bd"/>
</dbReference>
<dbReference type="Pfam" id="PF00037">
    <property type="entry name" value="Fer4"/>
    <property type="match status" value="1"/>
</dbReference>
<dbReference type="GO" id="GO:0016491">
    <property type="term" value="F:oxidoreductase activity"/>
    <property type="evidence" value="ECO:0007669"/>
    <property type="project" value="InterPro"/>
</dbReference>
<evidence type="ECO:0000256" key="1">
    <source>
        <dbReference type="ARBA" id="ARBA00022723"/>
    </source>
</evidence>
<dbReference type="InterPro" id="IPR050627">
    <property type="entry name" value="Nitroreductase/BluB"/>
</dbReference>
<feature type="domain" description="4Fe-4S ferredoxin-type" evidence="4">
    <location>
        <begin position="36"/>
        <end position="64"/>
    </location>
</feature>
<dbReference type="Gene3D" id="3.30.70.20">
    <property type="match status" value="1"/>
</dbReference>
<dbReference type="InterPro" id="IPR000415">
    <property type="entry name" value="Nitroreductase-like"/>
</dbReference>
<dbReference type="Gene3D" id="3.40.109.10">
    <property type="entry name" value="NADH Oxidase"/>
    <property type="match status" value="1"/>
</dbReference>
<reference evidence="6" key="1">
    <citation type="submission" date="2012-11" db="EMBL/GenBank/DDBJ databases">
        <authorList>
            <person name="Lucero-Rivera Y.E."/>
            <person name="Tovar-Ramirez D."/>
        </authorList>
    </citation>
    <scope>NUCLEOTIDE SEQUENCE [LARGE SCALE GENOMIC DNA]</scope>
    <source>
        <strain evidence="6">Araruama</strain>
    </source>
</reference>
<evidence type="ECO:0000256" key="3">
    <source>
        <dbReference type="ARBA" id="ARBA00023014"/>
    </source>
</evidence>
<dbReference type="Proteomes" id="UP000189670">
    <property type="component" value="Unassembled WGS sequence"/>
</dbReference>
<dbReference type="PANTHER" id="PTHR23026:SF124">
    <property type="entry name" value="NITROREDUCTASE FD-NR2"/>
    <property type="match status" value="1"/>
</dbReference>